<organism evidence="1 2">
    <name type="scientific">Pseudomonas kilonensis</name>
    <dbReference type="NCBI Taxonomy" id="132476"/>
    <lineage>
        <taxon>Bacteria</taxon>
        <taxon>Pseudomonadati</taxon>
        <taxon>Pseudomonadota</taxon>
        <taxon>Gammaproteobacteria</taxon>
        <taxon>Pseudomonadales</taxon>
        <taxon>Pseudomonadaceae</taxon>
        <taxon>Pseudomonas</taxon>
    </lineage>
</organism>
<reference evidence="1 2" key="1">
    <citation type="submission" date="2016-10" db="EMBL/GenBank/DDBJ databases">
        <authorList>
            <person name="Varghese N."/>
            <person name="Submissions S."/>
        </authorList>
    </citation>
    <scope>NUCLEOTIDE SEQUENCE [LARGE SCALE GENOMIC DNA]</scope>
    <source>
        <strain evidence="1 2">BS3780</strain>
    </source>
</reference>
<gene>
    <name evidence="1" type="ORF">SAMN04490188_5625</name>
</gene>
<dbReference type="Proteomes" id="UP000183915">
    <property type="component" value="Unassembled WGS sequence"/>
</dbReference>
<proteinExistence type="predicted"/>
<accession>A0ABY0ZIL6</accession>
<name>A0ABY0ZIL6_9PSED</name>
<comment type="caution">
    <text evidence="1">The sequence shown here is derived from an EMBL/GenBank/DDBJ whole genome shotgun (WGS) entry which is preliminary data.</text>
</comment>
<protein>
    <submittedName>
        <fullName evidence="1">Uncharacterized protein</fullName>
    </submittedName>
</protein>
<evidence type="ECO:0000313" key="2">
    <source>
        <dbReference type="Proteomes" id="UP000183915"/>
    </source>
</evidence>
<evidence type="ECO:0000313" key="1">
    <source>
        <dbReference type="EMBL" id="SEE76839.1"/>
    </source>
</evidence>
<sequence length="344" mass="38816">MLVVVLVFTLGLGPYARGAEVTGWVTVYPSYKSLKPPERASENSAVIILSENTPSGGLGMSEVTTKKNGEFSWEAPNTLSTELSLMARHREKPNSYEMRSSYKFELVDKGVSLNEIALVETNRLASDQYSIANKKLSDLAAQYPCLTHGKSHAAIETCWRRDPAAFEGAYPQARKILAELEKIKIKDNYRYVFSEKIHLMTLLTMYCAQSKFSEFDQGWIDQEDHARELREQVFSLYECAKGKGVEVESLSYREVRNYIASRTGERSSDAVRGLLRVWLDTYYSEANTTEAAKVADFIRLNQYVTEWEGFVTLLHGVARGPFLHSATTLTPQSVDDAKRELMSL</sequence>
<keyword evidence="2" id="KW-1185">Reference proteome</keyword>
<dbReference type="EMBL" id="FNTT01000002">
    <property type="protein sequence ID" value="SEE76839.1"/>
    <property type="molecule type" value="Genomic_DNA"/>
</dbReference>